<keyword evidence="2" id="KW-0560">Oxidoreductase</keyword>
<keyword evidence="5" id="KW-1185">Reference proteome</keyword>
<evidence type="ECO:0000256" key="3">
    <source>
        <dbReference type="RuleBase" id="RU000363"/>
    </source>
</evidence>
<dbReference type="PROSITE" id="PS00061">
    <property type="entry name" value="ADH_SHORT"/>
    <property type="match status" value="1"/>
</dbReference>
<evidence type="ECO:0000256" key="1">
    <source>
        <dbReference type="ARBA" id="ARBA00006484"/>
    </source>
</evidence>
<dbReference type="GO" id="GO:0016020">
    <property type="term" value="C:membrane"/>
    <property type="evidence" value="ECO:0007669"/>
    <property type="project" value="TreeGrafter"/>
</dbReference>
<dbReference type="PANTHER" id="PTHR44196:SF1">
    <property type="entry name" value="DEHYDROGENASE_REDUCTASE SDR FAMILY MEMBER 7B"/>
    <property type="match status" value="1"/>
</dbReference>
<dbReference type="InterPro" id="IPR002347">
    <property type="entry name" value="SDR_fam"/>
</dbReference>
<dbReference type="EMBL" id="FOQO01000006">
    <property type="protein sequence ID" value="SFI86142.1"/>
    <property type="molecule type" value="Genomic_DNA"/>
</dbReference>
<dbReference type="AlphaFoldDB" id="A0A1I3LN62"/>
<proteinExistence type="inferred from homology"/>
<dbReference type="Proteomes" id="UP000198670">
    <property type="component" value="Unassembled WGS sequence"/>
</dbReference>
<sequence length="257" mass="28632">MFDLLADKLLNFDIKRIAMPLFTDKTALITGATKGMGLAIAEKLAECGCNLLLSARNRESLETLKIRLEESNPDITVQYFACDFGDNEQLTKLIHWVEERILRVDILVNNVGIFRPVSLLNESDEDFDLQMQINYRTPHRLSRSVARSMCKNRKGHIFNISSIASREPVSSAATYTVTKYAVRGLTQVLRDEVRPYGIKVTEIIPGSTLTASWEGTTVPADQFILPTDIATAIVTCLQVSVGAHVDEIVIKPQYGNS</sequence>
<dbReference type="SUPFAM" id="SSF51735">
    <property type="entry name" value="NAD(P)-binding Rossmann-fold domains"/>
    <property type="match status" value="1"/>
</dbReference>
<evidence type="ECO:0000256" key="2">
    <source>
        <dbReference type="ARBA" id="ARBA00023002"/>
    </source>
</evidence>
<evidence type="ECO:0000313" key="4">
    <source>
        <dbReference type="EMBL" id="SFI86142.1"/>
    </source>
</evidence>
<gene>
    <name evidence="4" type="ORF">SAMN05444682_10688</name>
</gene>
<dbReference type="STRING" id="1477437.SAMN05444682_10688"/>
<dbReference type="InterPro" id="IPR020904">
    <property type="entry name" value="Sc_DH/Rdtase_CS"/>
</dbReference>
<dbReference type="Pfam" id="PF00106">
    <property type="entry name" value="adh_short"/>
    <property type="match status" value="1"/>
</dbReference>
<comment type="similarity">
    <text evidence="1 3">Belongs to the short-chain dehydrogenases/reductases (SDR) family.</text>
</comment>
<accession>A0A1I3LN62</accession>
<protein>
    <submittedName>
        <fullName evidence="4">Short-chain dehydrogenase</fullName>
    </submittedName>
</protein>
<dbReference type="CDD" id="cd05233">
    <property type="entry name" value="SDR_c"/>
    <property type="match status" value="1"/>
</dbReference>
<evidence type="ECO:0000313" key="5">
    <source>
        <dbReference type="Proteomes" id="UP000198670"/>
    </source>
</evidence>
<dbReference type="InterPro" id="IPR036291">
    <property type="entry name" value="NAD(P)-bd_dom_sf"/>
</dbReference>
<dbReference type="Gene3D" id="3.40.50.720">
    <property type="entry name" value="NAD(P)-binding Rossmann-like Domain"/>
    <property type="match status" value="1"/>
</dbReference>
<dbReference type="GO" id="GO:0016491">
    <property type="term" value="F:oxidoreductase activity"/>
    <property type="evidence" value="ECO:0007669"/>
    <property type="project" value="UniProtKB-KW"/>
</dbReference>
<dbReference type="PRINTS" id="PR00081">
    <property type="entry name" value="GDHRDH"/>
</dbReference>
<dbReference type="PRINTS" id="PR00080">
    <property type="entry name" value="SDRFAMILY"/>
</dbReference>
<dbReference type="PANTHER" id="PTHR44196">
    <property type="entry name" value="DEHYDROGENASE/REDUCTASE SDR FAMILY MEMBER 7B"/>
    <property type="match status" value="1"/>
</dbReference>
<organism evidence="4 5">
    <name type="scientific">Parapedobacter indicus</name>
    <dbReference type="NCBI Taxonomy" id="1477437"/>
    <lineage>
        <taxon>Bacteria</taxon>
        <taxon>Pseudomonadati</taxon>
        <taxon>Bacteroidota</taxon>
        <taxon>Sphingobacteriia</taxon>
        <taxon>Sphingobacteriales</taxon>
        <taxon>Sphingobacteriaceae</taxon>
        <taxon>Parapedobacter</taxon>
    </lineage>
</organism>
<reference evidence="4 5" key="1">
    <citation type="submission" date="2016-10" db="EMBL/GenBank/DDBJ databases">
        <authorList>
            <person name="de Groot N.N."/>
        </authorList>
    </citation>
    <scope>NUCLEOTIDE SEQUENCE [LARGE SCALE GENOMIC DNA]</scope>
    <source>
        <strain evidence="4 5">RK1</strain>
    </source>
</reference>
<name>A0A1I3LN62_9SPHI</name>